<gene>
    <name evidence="1" type="ORF">MVEN_02248300</name>
</gene>
<sequence>MVMHFPPAPRLFLFSCRISLQISAARSTRFTVKRAVIQKFPINFSSHIVLTVVGETLHNLKATSVFQAVKDGKACLPWIGSGLARFEPSTRPEHTGRRVVHLRITKIVTPVALAVERYDGRVMKPEGQLLTVSLHRRIPELWAYEIDGKDTYIAAVLHILWDNSRIP</sequence>
<evidence type="ECO:0000313" key="2">
    <source>
        <dbReference type="Proteomes" id="UP000620124"/>
    </source>
</evidence>
<dbReference type="AlphaFoldDB" id="A0A8H6X5R1"/>
<organism evidence="1 2">
    <name type="scientific">Mycena venus</name>
    <dbReference type="NCBI Taxonomy" id="2733690"/>
    <lineage>
        <taxon>Eukaryota</taxon>
        <taxon>Fungi</taxon>
        <taxon>Dikarya</taxon>
        <taxon>Basidiomycota</taxon>
        <taxon>Agaricomycotina</taxon>
        <taxon>Agaricomycetes</taxon>
        <taxon>Agaricomycetidae</taxon>
        <taxon>Agaricales</taxon>
        <taxon>Marasmiineae</taxon>
        <taxon>Mycenaceae</taxon>
        <taxon>Mycena</taxon>
    </lineage>
</organism>
<proteinExistence type="predicted"/>
<comment type="caution">
    <text evidence="1">The sequence shown here is derived from an EMBL/GenBank/DDBJ whole genome shotgun (WGS) entry which is preliminary data.</text>
</comment>
<name>A0A8H6X5R1_9AGAR</name>
<accession>A0A8H6X5R1</accession>
<keyword evidence="2" id="KW-1185">Reference proteome</keyword>
<dbReference type="OrthoDB" id="2750929at2759"/>
<reference evidence="1" key="1">
    <citation type="submission" date="2020-05" db="EMBL/GenBank/DDBJ databases">
        <title>Mycena genomes resolve the evolution of fungal bioluminescence.</title>
        <authorList>
            <person name="Tsai I.J."/>
        </authorList>
    </citation>
    <scope>NUCLEOTIDE SEQUENCE</scope>
    <source>
        <strain evidence="1">CCC161011</strain>
    </source>
</reference>
<evidence type="ECO:0000313" key="1">
    <source>
        <dbReference type="EMBL" id="KAF7334982.1"/>
    </source>
</evidence>
<dbReference type="EMBL" id="JACAZI010000025">
    <property type="protein sequence ID" value="KAF7334982.1"/>
    <property type="molecule type" value="Genomic_DNA"/>
</dbReference>
<protein>
    <submittedName>
        <fullName evidence="1">Uncharacterized protein</fullName>
    </submittedName>
</protein>
<dbReference type="Proteomes" id="UP000620124">
    <property type="component" value="Unassembled WGS sequence"/>
</dbReference>